<proteinExistence type="predicted"/>
<keyword evidence="2" id="KW-1185">Reference proteome</keyword>
<reference evidence="2" key="1">
    <citation type="journal article" date="2019" name="Int. J. Syst. Evol. Microbiol.">
        <title>The Global Catalogue of Microorganisms (GCM) 10K type strain sequencing project: providing services to taxonomists for standard genome sequencing and annotation.</title>
        <authorList>
            <consortium name="The Broad Institute Genomics Platform"/>
            <consortium name="The Broad Institute Genome Sequencing Center for Infectious Disease"/>
            <person name="Wu L."/>
            <person name="Ma J."/>
        </authorList>
    </citation>
    <scope>NUCLEOTIDE SEQUENCE [LARGE SCALE GENOMIC DNA]</scope>
    <source>
        <strain evidence="2">CGMCC 1.6774</strain>
    </source>
</reference>
<organism evidence="1 2">
    <name type="scientific">Rhodoplanes azumiensis</name>
    <dbReference type="NCBI Taxonomy" id="1897628"/>
    <lineage>
        <taxon>Bacteria</taxon>
        <taxon>Pseudomonadati</taxon>
        <taxon>Pseudomonadota</taxon>
        <taxon>Alphaproteobacteria</taxon>
        <taxon>Hyphomicrobiales</taxon>
        <taxon>Nitrobacteraceae</taxon>
        <taxon>Rhodoplanes</taxon>
    </lineage>
</organism>
<protein>
    <recommendedName>
        <fullName evidence="3">Transcription factor zinc-finger domain-containing protein</fullName>
    </recommendedName>
</protein>
<dbReference type="Proteomes" id="UP001597314">
    <property type="component" value="Unassembled WGS sequence"/>
</dbReference>
<evidence type="ECO:0000313" key="1">
    <source>
        <dbReference type="EMBL" id="MFD2180755.1"/>
    </source>
</evidence>
<comment type="caution">
    <text evidence="1">The sequence shown here is derived from an EMBL/GenBank/DDBJ whole genome shotgun (WGS) entry which is preliminary data.</text>
</comment>
<dbReference type="EMBL" id="JBHUIW010000001">
    <property type="protein sequence ID" value="MFD2180755.1"/>
    <property type="molecule type" value="Genomic_DNA"/>
</dbReference>
<evidence type="ECO:0008006" key="3">
    <source>
        <dbReference type="Google" id="ProtNLM"/>
    </source>
</evidence>
<sequence length="116" mass="12763">MALLTLRSCFPPIEETTVSVTHPLPIIRENDRQRLHRTAPSMRRALSHEPRVAQDRCPECAARAPVAPCRSNYVSGGVIEHHWACSGCGRAWVTRIDVSRLGAARIAPALIDTASQ</sequence>
<name>A0ABW5AET3_9BRAD</name>
<accession>A0ABW5AET3</accession>
<dbReference type="RefSeq" id="WP_378475964.1">
    <property type="nucleotide sequence ID" value="NZ_JBHUIW010000001.1"/>
</dbReference>
<gene>
    <name evidence="1" type="ORF">ACFSOX_01195</name>
</gene>
<evidence type="ECO:0000313" key="2">
    <source>
        <dbReference type="Proteomes" id="UP001597314"/>
    </source>
</evidence>